<reference evidence="4" key="1">
    <citation type="submission" date="2025-08" db="UniProtKB">
        <authorList>
            <consortium name="Ensembl"/>
        </authorList>
    </citation>
    <scope>IDENTIFICATION</scope>
</reference>
<dbReference type="InterPro" id="IPR013098">
    <property type="entry name" value="Ig_I-set"/>
</dbReference>
<dbReference type="PROSITE" id="PS50835">
    <property type="entry name" value="IG_LIKE"/>
    <property type="match status" value="2"/>
</dbReference>
<dbReference type="Pfam" id="PF07679">
    <property type="entry name" value="I-set"/>
    <property type="match status" value="2"/>
</dbReference>
<dbReference type="GO" id="GO:0050808">
    <property type="term" value="P:synapse organization"/>
    <property type="evidence" value="ECO:0007669"/>
    <property type="project" value="TreeGrafter"/>
</dbReference>
<dbReference type="Ensembl" id="ENSJHYT00000019099.1">
    <property type="protein sequence ID" value="ENSJHYP00000015830.1"/>
    <property type="gene ID" value="ENSJHYG00000012150.1"/>
</dbReference>
<proteinExistence type="predicted"/>
<keyword evidence="1" id="KW-0732">Signal</keyword>
<feature type="domain" description="Ig-like" evidence="3">
    <location>
        <begin position="38"/>
        <end position="113"/>
    </location>
</feature>
<dbReference type="GO" id="GO:0005886">
    <property type="term" value="C:plasma membrane"/>
    <property type="evidence" value="ECO:0007669"/>
    <property type="project" value="TreeGrafter"/>
</dbReference>
<dbReference type="FunFam" id="2.60.40.10:FF:000022">
    <property type="entry name" value="Cardiac titin"/>
    <property type="match status" value="2"/>
</dbReference>
<dbReference type="SUPFAM" id="SSF48726">
    <property type="entry name" value="Immunoglobulin"/>
    <property type="match status" value="2"/>
</dbReference>
<keyword evidence="5" id="KW-1185">Reference proteome</keyword>
<dbReference type="Gene3D" id="2.60.40.10">
    <property type="entry name" value="Immunoglobulins"/>
    <property type="match status" value="2"/>
</dbReference>
<dbReference type="AlphaFoldDB" id="A0A8C5J904"/>
<dbReference type="PANTHER" id="PTHR45080">
    <property type="entry name" value="CONTACTIN 5"/>
    <property type="match status" value="1"/>
</dbReference>
<keyword evidence="2" id="KW-1015">Disulfide bond</keyword>
<dbReference type="InterPro" id="IPR036179">
    <property type="entry name" value="Ig-like_dom_sf"/>
</dbReference>
<dbReference type="PANTHER" id="PTHR45080:SF8">
    <property type="entry name" value="IG-LIKE DOMAIN-CONTAINING PROTEIN"/>
    <property type="match status" value="1"/>
</dbReference>
<reference evidence="4" key="2">
    <citation type="submission" date="2025-09" db="UniProtKB">
        <authorList>
            <consortium name="Ensembl"/>
        </authorList>
    </citation>
    <scope>IDENTIFICATION</scope>
</reference>
<evidence type="ECO:0000256" key="1">
    <source>
        <dbReference type="ARBA" id="ARBA00022729"/>
    </source>
</evidence>
<dbReference type="CDD" id="cd00096">
    <property type="entry name" value="Ig"/>
    <property type="match status" value="1"/>
</dbReference>
<dbReference type="GO" id="GO:0007156">
    <property type="term" value="P:homophilic cell adhesion via plasma membrane adhesion molecules"/>
    <property type="evidence" value="ECO:0007669"/>
    <property type="project" value="TreeGrafter"/>
</dbReference>
<evidence type="ECO:0000259" key="3">
    <source>
        <dbReference type="PROSITE" id="PS50835"/>
    </source>
</evidence>
<dbReference type="InterPro" id="IPR003599">
    <property type="entry name" value="Ig_sub"/>
</dbReference>
<dbReference type="GO" id="GO:0008046">
    <property type="term" value="F:axon guidance receptor activity"/>
    <property type="evidence" value="ECO:0007669"/>
    <property type="project" value="TreeGrafter"/>
</dbReference>
<protein>
    <recommendedName>
        <fullName evidence="3">Ig-like domain-containing protein</fullName>
    </recommendedName>
</protein>
<dbReference type="GO" id="GO:0030424">
    <property type="term" value="C:axon"/>
    <property type="evidence" value="ECO:0007669"/>
    <property type="project" value="TreeGrafter"/>
</dbReference>
<dbReference type="Proteomes" id="UP000694408">
    <property type="component" value="Unplaced"/>
</dbReference>
<feature type="domain" description="Ig-like" evidence="3">
    <location>
        <begin position="123"/>
        <end position="211"/>
    </location>
</feature>
<dbReference type="InterPro" id="IPR013783">
    <property type="entry name" value="Ig-like_fold"/>
</dbReference>
<evidence type="ECO:0000313" key="4">
    <source>
        <dbReference type="Ensembl" id="ENSJHYP00000015830.1"/>
    </source>
</evidence>
<evidence type="ECO:0000313" key="5">
    <source>
        <dbReference type="Proteomes" id="UP000694408"/>
    </source>
</evidence>
<name>A0A8C5J904_JUNHY</name>
<dbReference type="InterPro" id="IPR007110">
    <property type="entry name" value="Ig-like_dom"/>
</dbReference>
<dbReference type="SMART" id="SM00408">
    <property type="entry name" value="IGc2"/>
    <property type="match status" value="2"/>
</dbReference>
<dbReference type="InterPro" id="IPR003598">
    <property type="entry name" value="Ig_sub2"/>
</dbReference>
<dbReference type="SMART" id="SM00409">
    <property type="entry name" value="IG"/>
    <property type="match status" value="2"/>
</dbReference>
<evidence type="ECO:0000256" key="2">
    <source>
        <dbReference type="ARBA" id="ARBA00023157"/>
    </source>
</evidence>
<dbReference type="InterPro" id="IPR050958">
    <property type="entry name" value="Cell_Adh-Cytoskel_Orgn"/>
</dbReference>
<dbReference type="GO" id="GO:0043025">
    <property type="term" value="C:neuronal cell body"/>
    <property type="evidence" value="ECO:0007669"/>
    <property type="project" value="TreeGrafter"/>
</dbReference>
<organism evidence="4 5">
    <name type="scientific">Junco hyemalis</name>
    <name type="common">Dark-eyed junco</name>
    <dbReference type="NCBI Taxonomy" id="40217"/>
    <lineage>
        <taxon>Eukaryota</taxon>
        <taxon>Metazoa</taxon>
        <taxon>Chordata</taxon>
        <taxon>Craniata</taxon>
        <taxon>Vertebrata</taxon>
        <taxon>Euteleostomi</taxon>
        <taxon>Archelosauria</taxon>
        <taxon>Archosauria</taxon>
        <taxon>Dinosauria</taxon>
        <taxon>Saurischia</taxon>
        <taxon>Theropoda</taxon>
        <taxon>Coelurosauria</taxon>
        <taxon>Aves</taxon>
        <taxon>Neognathae</taxon>
        <taxon>Neoaves</taxon>
        <taxon>Telluraves</taxon>
        <taxon>Australaves</taxon>
        <taxon>Passeriformes</taxon>
        <taxon>Passerellidae</taxon>
        <taxon>Junco</taxon>
    </lineage>
</organism>
<accession>A0A8C5J904</accession>
<sequence>CSWFSIMQCKLICERFAFLLLFKILAAGLTQQHSFLIKGSFVHLECIVSGSHPISIQWYKDGQEITASEKHKYSFHDNTAFLEINNLEGTDSGSYTCEATNKAGSSQCSGFLTVKGLSSVFPPYFVEKPQSQEVVPNARVQFKALVKGSTPLQIKWFKDSQELLSGASRSVWKDDTSSVLELFSARTSDSGNYTCQISNDVGTATCKATLFVKGVQPNLLIFLGSDFYVQVWWEGEEAFYSFHIVPTKRGKSCPFCSYSQQSRFPEAGICRLFVDQTASDYFLNVPFFPC</sequence>